<evidence type="ECO:0000256" key="6">
    <source>
        <dbReference type="ARBA" id="ARBA00023136"/>
    </source>
</evidence>
<evidence type="ECO:0000256" key="2">
    <source>
        <dbReference type="ARBA" id="ARBA00022475"/>
    </source>
</evidence>
<evidence type="ECO:0000256" key="1">
    <source>
        <dbReference type="ARBA" id="ARBA00004651"/>
    </source>
</evidence>
<dbReference type="InterPro" id="IPR000276">
    <property type="entry name" value="GPCR_Rhodpsn"/>
</dbReference>
<keyword evidence="8 10" id="KW-0675">Receptor</keyword>
<dbReference type="GO" id="GO:0005886">
    <property type="term" value="C:plasma membrane"/>
    <property type="evidence" value="ECO:0007669"/>
    <property type="project" value="UniProtKB-SubCell"/>
</dbReference>
<evidence type="ECO:0000256" key="4">
    <source>
        <dbReference type="ARBA" id="ARBA00022989"/>
    </source>
</evidence>
<protein>
    <recommendedName>
        <fullName evidence="12">G-protein coupled receptors family 1 profile domain-containing protein</fullName>
    </recommendedName>
</protein>
<keyword evidence="2" id="KW-1003">Cell membrane</keyword>
<dbReference type="Gene3D" id="1.20.1070.10">
    <property type="entry name" value="Rhodopsin 7-helix transmembrane proteins"/>
    <property type="match status" value="1"/>
</dbReference>
<dbReference type="PROSITE" id="PS50262">
    <property type="entry name" value="G_PROTEIN_RECEP_F1_2"/>
    <property type="match status" value="1"/>
</dbReference>
<gene>
    <name evidence="13" type="ORF">FSP39_023085</name>
</gene>
<name>A0AA89BRY0_PINIB</name>
<comment type="similarity">
    <text evidence="10">Belongs to the G-protein coupled receptor 1 family.</text>
</comment>
<dbReference type="GO" id="GO:0004993">
    <property type="term" value="F:G protein-coupled serotonin receptor activity"/>
    <property type="evidence" value="ECO:0007669"/>
    <property type="project" value="UniProtKB-ARBA"/>
</dbReference>
<dbReference type="SMART" id="SM01381">
    <property type="entry name" value="7TM_GPCR_Srsx"/>
    <property type="match status" value="1"/>
</dbReference>
<comment type="subcellular location">
    <subcellularLocation>
        <location evidence="1">Cell membrane</location>
        <topology evidence="1">Multi-pass membrane protein</topology>
    </subcellularLocation>
</comment>
<dbReference type="Proteomes" id="UP001186944">
    <property type="component" value="Unassembled WGS sequence"/>
</dbReference>
<keyword evidence="6 11" id="KW-0472">Membrane</keyword>
<keyword evidence="5 10" id="KW-0297">G-protein coupled receptor</keyword>
<evidence type="ECO:0000256" key="5">
    <source>
        <dbReference type="ARBA" id="ARBA00023040"/>
    </source>
</evidence>
<keyword evidence="7" id="KW-1015">Disulfide bond</keyword>
<reference evidence="13" key="1">
    <citation type="submission" date="2019-08" db="EMBL/GenBank/DDBJ databases">
        <title>The improved chromosome-level genome for the pearl oyster Pinctada fucata martensii using PacBio sequencing and Hi-C.</title>
        <authorList>
            <person name="Zheng Z."/>
        </authorList>
    </citation>
    <scope>NUCLEOTIDE SEQUENCE</scope>
    <source>
        <strain evidence="13">ZZ-2019</strain>
        <tissue evidence="13">Adductor muscle</tissue>
    </source>
</reference>
<dbReference type="PANTHER" id="PTHR24248:SF199">
    <property type="entry name" value="IP13425P-RELATED"/>
    <property type="match status" value="1"/>
</dbReference>
<keyword evidence="14" id="KW-1185">Reference proteome</keyword>
<dbReference type="InterPro" id="IPR017452">
    <property type="entry name" value="GPCR_Rhodpsn_7TM"/>
</dbReference>
<evidence type="ECO:0000256" key="9">
    <source>
        <dbReference type="ARBA" id="ARBA00023224"/>
    </source>
</evidence>
<proteinExistence type="inferred from homology"/>
<keyword evidence="9 10" id="KW-0807">Transducer</keyword>
<evidence type="ECO:0000256" key="3">
    <source>
        <dbReference type="ARBA" id="ARBA00022692"/>
    </source>
</evidence>
<dbReference type="GO" id="GO:0043410">
    <property type="term" value="P:positive regulation of MAPK cascade"/>
    <property type="evidence" value="ECO:0007669"/>
    <property type="project" value="TreeGrafter"/>
</dbReference>
<feature type="transmembrane region" description="Helical" evidence="11">
    <location>
        <begin position="123"/>
        <end position="145"/>
    </location>
</feature>
<feature type="domain" description="G-protein coupled receptors family 1 profile" evidence="12">
    <location>
        <begin position="65"/>
        <end position="317"/>
    </location>
</feature>
<evidence type="ECO:0000256" key="10">
    <source>
        <dbReference type="RuleBase" id="RU000688"/>
    </source>
</evidence>
<accession>A0AA89BRY0</accession>
<dbReference type="PROSITE" id="PS00237">
    <property type="entry name" value="G_PROTEIN_RECEP_F1_1"/>
    <property type="match status" value="1"/>
</dbReference>
<evidence type="ECO:0000256" key="11">
    <source>
        <dbReference type="SAM" id="Phobius"/>
    </source>
</evidence>
<feature type="transmembrane region" description="Helical" evidence="11">
    <location>
        <begin position="262"/>
        <end position="281"/>
    </location>
</feature>
<feature type="transmembrane region" description="Helical" evidence="11">
    <location>
        <begin position="48"/>
        <end position="73"/>
    </location>
</feature>
<organism evidence="13 14">
    <name type="scientific">Pinctada imbricata</name>
    <name type="common">Atlantic pearl-oyster</name>
    <name type="synonym">Pinctada martensii</name>
    <dbReference type="NCBI Taxonomy" id="66713"/>
    <lineage>
        <taxon>Eukaryota</taxon>
        <taxon>Metazoa</taxon>
        <taxon>Spiralia</taxon>
        <taxon>Lophotrochozoa</taxon>
        <taxon>Mollusca</taxon>
        <taxon>Bivalvia</taxon>
        <taxon>Autobranchia</taxon>
        <taxon>Pteriomorphia</taxon>
        <taxon>Pterioida</taxon>
        <taxon>Pterioidea</taxon>
        <taxon>Pteriidae</taxon>
        <taxon>Pinctada</taxon>
    </lineage>
</organism>
<feature type="transmembrane region" description="Helical" evidence="11">
    <location>
        <begin position="166"/>
        <end position="187"/>
    </location>
</feature>
<sequence length="372" mass="42950">MANFTTNGSYMDKTTYSYLTTESANTYSVGYHEEITIKPFEELKDRTYFGLGILCLILIPLLCGGNLLVLLSLFIFRKLRSIQNLLIGCLASFDLLLSITCLPTYVVYYWFSDILVKYKYLCIFKYATIIGTGTGSLLSLLAIAVDRYIAVMFPLKYAIKMTMRKARKIIIVVWAYTVTIGIIPFFWHNGERNIGKCDFTELLPLYYFLWTVFIFIPAAIISSTALYLKIYIVAIRQKKKMLQRRSRDTASRRQFEKSTKSAFVMAIVLFFFVAFWLPFMVCVNLKILGLEENIFEAIKSIALTLTQINSGINPVIYCFGKTDFRIAFRLMFEILRGKRQLNRDACLSEKKDKDVNRITCISITDNVEMNER</sequence>
<keyword evidence="3 10" id="KW-0812">Transmembrane</keyword>
<dbReference type="AlphaFoldDB" id="A0AA89BRY0"/>
<dbReference type="SUPFAM" id="SSF81321">
    <property type="entry name" value="Family A G protein-coupled receptor-like"/>
    <property type="match status" value="1"/>
</dbReference>
<dbReference type="PRINTS" id="PR00237">
    <property type="entry name" value="GPCRRHODOPSN"/>
</dbReference>
<keyword evidence="4 11" id="KW-1133">Transmembrane helix</keyword>
<dbReference type="GO" id="GO:0071880">
    <property type="term" value="P:adenylate cyclase-activating adrenergic receptor signaling pathway"/>
    <property type="evidence" value="ECO:0007669"/>
    <property type="project" value="TreeGrafter"/>
</dbReference>
<evidence type="ECO:0000313" key="14">
    <source>
        <dbReference type="Proteomes" id="UP001186944"/>
    </source>
</evidence>
<feature type="transmembrane region" description="Helical" evidence="11">
    <location>
        <begin position="85"/>
        <end position="111"/>
    </location>
</feature>
<evidence type="ECO:0000256" key="8">
    <source>
        <dbReference type="ARBA" id="ARBA00023170"/>
    </source>
</evidence>
<evidence type="ECO:0000256" key="7">
    <source>
        <dbReference type="ARBA" id="ARBA00023157"/>
    </source>
</evidence>
<feature type="transmembrane region" description="Helical" evidence="11">
    <location>
        <begin position="207"/>
        <end position="235"/>
    </location>
</feature>
<evidence type="ECO:0000313" key="13">
    <source>
        <dbReference type="EMBL" id="KAK3091841.1"/>
    </source>
</evidence>
<comment type="caution">
    <text evidence="13">The sequence shown here is derived from an EMBL/GenBank/DDBJ whole genome shotgun (WGS) entry which is preliminary data.</text>
</comment>
<dbReference type="EMBL" id="VSWD01000010">
    <property type="protein sequence ID" value="KAK3091841.1"/>
    <property type="molecule type" value="Genomic_DNA"/>
</dbReference>
<dbReference type="PANTHER" id="PTHR24248">
    <property type="entry name" value="ADRENERGIC RECEPTOR-RELATED G-PROTEIN COUPLED RECEPTOR"/>
    <property type="match status" value="1"/>
</dbReference>
<dbReference type="Pfam" id="PF00001">
    <property type="entry name" value="7tm_1"/>
    <property type="match status" value="1"/>
</dbReference>
<evidence type="ECO:0000259" key="12">
    <source>
        <dbReference type="PROSITE" id="PS50262"/>
    </source>
</evidence>